<gene>
    <name evidence="6" type="primary">106063929</name>
</gene>
<dbReference type="Gene3D" id="1.10.10.440">
    <property type="entry name" value="FF domain"/>
    <property type="match status" value="2"/>
</dbReference>
<feature type="compositionally biased region" description="Basic residues" evidence="3">
    <location>
        <begin position="1195"/>
        <end position="1207"/>
    </location>
</feature>
<dbReference type="PANTHER" id="PTHR46005">
    <property type="entry name" value="RHO GTPASE-ACTIVATING PROTEIN 190"/>
    <property type="match status" value="1"/>
</dbReference>
<dbReference type="PRINTS" id="PR00449">
    <property type="entry name" value="RASTRNSFRMNG"/>
</dbReference>
<dbReference type="InterPro" id="IPR002713">
    <property type="entry name" value="FF_domain"/>
</dbReference>
<dbReference type="Pfam" id="PF00071">
    <property type="entry name" value="Ras"/>
    <property type="match status" value="1"/>
</dbReference>
<evidence type="ECO:0008006" key="8">
    <source>
        <dbReference type="Google" id="ProtNLM"/>
    </source>
</evidence>
<evidence type="ECO:0000259" key="4">
    <source>
        <dbReference type="PROSITE" id="PS51852"/>
    </source>
</evidence>
<dbReference type="Pfam" id="PF19518">
    <property type="entry name" value="RhoGAP_pG1_pG2"/>
    <property type="match status" value="1"/>
</dbReference>
<dbReference type="SMART" id="SM00441">
    <property type="entry name" value="FF"/>
    <property type="match status" value="3"/>
</dbReference>
<feature type="domain" description="PG2 pseudoGTPase" evidence="5">
    <location>
        <begin position="780"/>
        <end position="944"/>
    </location>
</feature>
<feature type="region of interest" description="Disordered" evidence="3">
    <location>
        <begin position="945"/>
        <end position="1031"/>
    </location>
</feature>
<sequence>MARRAEGRIFNVSVIGLSGTEREKGQYGVGKSCLCNRFLNQVADSYYQDHISVLSQSDFAGRVINNDHFLYWGSVVKTDDSNNFTFHVVEQTEFIDDVSFAPFMTGRTETYIKRAISGKVQSAEKLMYICKDQLGMETDSAYPQVLMPEGKLTIDGFICCFDVSKVPQRTIEKQVEFVAALLNNALKTKKPVVLATTKGDVASQEFVKEAEKLANRKEFKGNVLLVETSAHENINVEAAFMLLAHLIDRTKAKGKILPFGEARKQRYEVLEVAKEAYIHLLRTTVVDPKAVWNTCRKKLELESDFGHYVEMFGTEQARKEFRAHTKRLRDEQIRFREQRYLSLLPQLLKLFLPELDSVTERAWNTIRRLIREHPDFDRHFVLIEEGCTSWKQSESFLDNMEESRIPFDLLNSAEAEMCFRNHLNELQALHKKRELQQQFKKILEENPQITPGKPLSETYIFFIGKECYSSLDEHERNFVYEQHMAELKQTARAEFNELLWEKSSVFMNMNSVERVTTKDLQSITTALQDDKRFKALQRLDEDRKVMILNHLGFIQSPSRERCYFNNYCIDTQVENLLASRAIRPELKNSSESVEMGCKTLNLVLLGKDGLAISLNKEIRNLCTDDEYVVEKATYSLDYRPIDGDVSREQNALATANFRPHGCLCVYNSEDTLNYIRDSLERSLTNDIVRDGEATLNGMPIAIIQASNSSQSEKENEILREKGRMLASRLHGEFIVDYDDVEEGVQFVPGQIHAALHTVIHGCSPGLNSWYLSDQFEPDIRLSMCLMCGDPFQLELPLGPLLNHDMCRVLADTPYCITLDLFLEATSKQKVEVEVASFHGGNRLHQGLFHGYILVYSAKRRASLATLKAFTDRLPNVPKLIVAVADSGGTSSSYFSSDICQMLIQEGHELSESLQASFMTTTANFSQQTGVFLPFFQTVWQQREESEALFNEPSEEPCPPAYEKGYYGSRPAPPLPKHYDNHTHISSTSNSTDSEPVYDQPNLFHSQYSDSDHEADRGSSVSPPPADEEIYSEVNIPNSNGEHLVRPSFVKTRKNIYAGWPDSNNSNSAGKNDSLGHVRYGTSKSSHDIENDANSRRKLMNTRSQSQSAAMFRSHPSQVTAPLAVPEPIEIADYGSVKDAVPTPDLGDNDYQIVDDALPPGQLHRIKSTKSPIRAQGHTDSEESEFSSLERDSYIKGKRPASHRRNKSKQYPASDSNAIYSSPTITASKPRSFGIGHKQIRSGSNHSPSEDGSDGTGDEKLLSNKKEKKRRSFNNRKWRNPSTSVGNPSSSPNYSDQEHLLSSHPGDSLEEIPLYNPVTHHFQTLPKTAGSYPEEVEEDLNDSGNWSRFRFTLRDKDKRKKMKSGDRRKRLVSMLLC</sequence>
<dbReference type="VEuPathDB" id="VectorBase:BGLB006452"/>
<evidence type="ECO:0000259" key="5">
    <source>
        <dbReference type="PROSITE" id="PS51853"/>
    </source>
</evidence>
<evidence type="ECO:0000256" key="3">
    <source>
        <dbReference type="SAM" id="MobiDB-lite"/>
    </source>
</evidence>
<evidence type="ECO:0000313" key="7">
    <source>
        <dbReference type="Proteomes" id="UP000076420"/>
    </source>
</evidence>
<proteinExistence type="predicted"/>
<dbReference type="Gene3D" id="3.40.50.300">
    <property type="entry name" value="P-loop containing nucleotide triphosphate hydrolases"/>
    <property type="match status" value="1"/>
</dbReference>
<dbReference type="CDD" id="cd22207">
    <property type="entry name" value="pseudoGTPaseD_p190RhoGAP"/>
    <property type="match status" value="1"/>
</dbReference>
<dbReference type="OrthoDB" id="9994905at2759"/>
<keyword evidence="1" id="KW-0343">GTPase activation</keyword>
<dbReference type="GO" id="GO:0008361">
    <property type="term" value="P:regulation of cell size"/>
    <property type="evidence" value="ECO:0007669"/>
    <property type="project" value="TreeGrafter"/>
</dbReference>
<evidence type="ECO:0000256" key="1">
    <source>
        <dbReference type="ARBA" id="ARBA00022468"/>
    </source>
</evidence>
<dbReference type="InterPro" id="IPR039006">
    <property type="entry name" value="RhoGAP_pG2"/>
</dbReference>
<dbReference type="InterPro" id="IPR032835">
    <property type="entry name" value="RhoGAP-FF1"/>
</dbReference>
<dbReference type="InterPro" id="IPR036517">
    <property type="entry name" value="FF_domain_sf"/>
</dbReference>
<dbReference type="Pfam" id="PF23083">
    <property type="entry name" value="FF_RHG35_4th"/>
    <property type="match status" value="1"/>
</dbReference>
<dbReference type="GO" id="GO:0050770">
    <property type="term" value="P:regulation of axonogenesis"/>
    <property type="evidence" value="ECO:0007669"/>
    <property type="project" value="TreeGrafter"/>
</dbReference>
<feature type="compositionally biased region" description="Polar residues" evidence="3">
    <location>
        <begin position="1208"/>
        <end position="1228"/>
    </location>
</feature>
<feature type="compositionally biased region" description="Polar residues" evidence="3">
    <location>
        <begin position="1279"/>
        <end position="1294"/>
    </location>
</feature>
<dbReference type="GO" id="GO:0007266">
    <property type="term" value="P:Rho protein signal transduction"/>
    <property type="evidence" value="ECO:0007669"/>
    <property type="project" value="TreeGrafter"/>
</dbReference>
<name>A0A2C9JQN7_BIOGL</name>
<feature type="compositionally biased region" description="Low complexity" evidence="3">
    <location>
        <begin position="983"/>
        <end position="993"/>
    </location>
</feature>
<dbReference type="Proteomes" id="UP000076420">
    <property type="component" value="Unassembled WGS sequence"/>
</dbReference>
<dbReference type="PANTHER" id="PTHR46005:SF4">
    <property type="entry name" value="RHO GTPASE-ACTIVATING PROTEIN 190"/>
    <property type="match status" value="1"/>
</dbReference>
<reference evidence="6" key="1">
    <citation type="submission" date="2020-05" db="UniProtKB">
        <authorList>
            <consortium name="EnsemblMetazoa"/>
        </authorList>
    </citation>
    <scope>IDENTIFICATION</scope>
    <source>
        <strain evidence="6">BB02</strain>
    </source>
</reference>
<accession>A0A2C9JQN7</accession>
<dbReference type="InterPro" id="IPR051978">
    <property type="entry name" value="Rho-GAP_domain"/>
</dbReference>
<feature type="compositionally biased region" description="Polar residues" evidence="3">
    <location>
        <begin position="1061"/>
        <end position="1070"/>
    </location>
</feature>
<dbReference type="VEuPathDB" id="VectorBase:BGLAX_044087"/>
<dbReference type="PROSITE" id="PS51852">
    <property type="entry name" value="PG1"/>
    <property type="match status" value="1"/>
</dbReference>
<feature type="region of interest" description="Disordered" evidence="3">
    <location>
        <begin position="1139"/>
        <end position="1311"/>
    </location>
</feature>
<feature type="compositionally biased region" description="Basic residues" evidence="3">
    <location>
        <begin position="1265"/>
        <end position="1278"/>
    </location>
</feature>
<evidence type="ECO:0000313" key="6">
    <source>
        <dbReference type="EnsemblMetazoa" id="BGLB006452-PC"/>
    </source>
</evidence>
<dbReference type="InterPro" id="IPR001806">
    <property type="entry name" value="Small_GTPase"/>
</dbReference>
<feature type="region of interest" description="Disordered" evidence="3">
    <location>
        <begin position="1060"/>
        <end position="1089"/>
    </location>
</feature>
<dbReference type="InterPro" id="IPR027417">
    <property type="entry name" value="P-loop_NTPase"/>
</dbReference>
<dbReference type="GO" id="GO:0005829">
    <property type="term" value="C:cytosol"/>
    <property type="evidence" value="ECO:0007669"/>
    <property type="project" value="TreeGrafter"/>
</dbReference>
<dbReference type="SUPFAM" id="SSF81698">
    <property type="entry name" value="FF domain"/>
    <property type="match status" value="1"/>
</dbReference>
<dbReference type="GO" id="GO:0003924">
    <property type="term" value="F:GTPase activity"/>
    <property type="evidence" value="ECO:0007669"/>
    <property type="project" value="InterPro"/>
</dbReference>
<dbReference type="Pfam" id="PF16512">
    <property type="entry name" value="RhoGAP-FF1"/>
    <property type="match status" value="1"/>
</dbReference>
<dbReference type="SUPFAM" id="SSF52540">
    <property type="entry name" value="P-loop containing nucleoside triphosphate hydrolases"/>
    <property type="match status" value="1"/>
</dbReference>
<dbReference type="InterPro" id="IPR057284">
    <property type="entry name" value="FF_RHG35_4th"/>
</dbReference>
<dbReference type="InterPro" id="IPR045786">
    <property type="entry name" value="RhoGAP_pG1_pG2"/>
</dbReference>
<protein>
    <recommendedName>
        <fullName evidence="8">Rho GTPase-activating protein 190</fullName>
    </recommendedName>
</protein>
<organism evidence="6 7">
    <name type="scientific">Biomphalaria glabrata</name>
    <name type="common">Bloodfluke planorb</name>
    <name type="synonym">Freshwater snail</name>
    <dbReference type="NCBI Taxonomy" id="6526"/>
    <lineage>
        <taxon>Eukaryota</taxon>
        <taxon>Metazoa</taxon>
        <taxon>Spiralia</taxon>
        <taxon>Lophotrochozoa</taxon>
        <taxon>Mollusca</taxon>
        <taxon>Gastropoda</taxon>
        <taxon>Heterobranchia</taxon>
        <taxon>Euthyneura</taxon>
        <taxon>Panpulmonata</taxon>
        <taxon>Hygrophila</taxon>
        <taxon>Lymnaeoidea</taxon>
        <taxon>Planorbidae</taxon>
        <taxon>Biomphalaria</taxon>
    </lineage>
</organism>
<dbReference type="EnsemblMetazoa" id="BGLB006452-RC">
    <property type="protein sequence ID" value="BGLB006452-PC"/>
    <property type="gene ID" value="BGLB006452"/>
</dbReference>
<dbReference type="InterPro" id="IPR039007">
    <property type="entry name" value="pG1"/>
</dbReference>
<evidence type="ECO:0000256" key="2">
    <source>
        <dbReference type="ARBA" id="ARBA00022737"/>
    </source>
</evidence>
<dbReference type="GO" id="GO:0005096">
    <property type="term" value="F:GTPase activator activity"/>
    <property type="evidence" value="ECO:0007669"/>
    <property type="project" value="UniProtKB-KW"/>
</dbReference>
<feature type="domain" description="PG1 pseudoGTPase" evidence="4">
    <location>
        <begin position="594"/>
        <end position="768"/>
    </location>
</feature>
<keyword evidence="2" id="KW-0677">Repeat</keyword>
<dbReference type="PROSITE" id="PS51853">
    <property type="entry name" value="PG2"/>
    <property type="match status" value="1"/>
</dbReference>
<dbReference type="GO" id="GO:0005525">
    <property type="term" value="F:GTP binding"/>
    <property type="evidence" value="ECO:0007669"/>
    <property type="project" value="InterPro"/>
</dbReference>